<sequence length="446" mass="48081">MNARRALSLRWRLWLAGALGVAISALIAGGLLGAMFERSGQRALDSRLDDDFATLAGLLEARADGGWQLRRPPADERWARVFSGWYWRIGEGTDAVRSRSLWDDELVADDVPGTTAVWSTVEGPRGQQLRMRAQLLRLPGVANPIPVHVAGDRGDVIAETRGFRQAAMLAFAGAAAALLALLAWQIEWGLRPLRRMRGILQRVRNGDDVRFGAERWPAEAAPLAEQIDDLLDEHARRVARARHAAEDLAHALKTPLAVLSAEAQRPGDDIADVVSAQVQRMRGEVERRLAGGFAVDARQRTPVAPVAEALGGLFAQTAGDRVTLHCEVAPDLVFAGAREDLEEMLGNLVDNAVKWARAQVRIHASVADGRVRIAVDDDGPGMQPDALEQALQRGVRLDSRMPGHGLGLSIVDGIAAGYDGRLVLENLPGGFRVLLDLPAGAPISGA</sequence>
<keyword evidence="6" id="KW-0812">Transmembrane</keyword>
<evidence type="ECO:0000256" key="8">
    <source>
        <dbReference type="ARBA" id="ARBA00022989"/>
    </source>
</evidence>
<comment type="subcellular location">
    <subcellularLocation>
        <location evidence="2">Membrane</location>
    </subcellularLocation>
</comment>
<dbReference type="PANTHER" id="PTHR45436">
    <property type="entry name" value="SENSOR HISTIDINE KINASE YKOH"/>
    <property type="match status" value="1"/>
</dbReference>
<evidence type="ECO:0000256" key="3">
    <source>
        <dbReference type="ARBA" id="ARBA00012438"/>
    </source>
</evidence>
<dbReference type="SUPFAM" id="SSF55874">
    <property type="entry name" value="ATPase domain of HSP90 chaperone/DNA topoisomerase II/histidine kinase"/>
    <property type="match status" value="1"/>
</dbReference>
<dbReference type="Proteomes" id="UP001430360">
    <property type="component" value="Unassembled WGS sequence"/>
</dbReference>
<evidence type="ECO:0000256" key="9">
    <source>
        <dbReference type="ARBA" id="ARBA00023012"/>
    </source>
</evidence>
<dbReference type="PANTHER" id="PTHR45436:SF5">
    <property type="entry name" value="SENSOR HISTIDINE KINASE TRCS"/>
    <property type="match status" value="1"/>
</dbReference>
<protein>
    <recommendedName>
        <fullName evidence="3">histidine kinase</fullName>
        <ecNumber evidence="3">2.7.13.3</ecNumber>
    </recommendedName>
</protein>
<comment type="catalytic activity">
    <reaction evidence="1">
        <text>ATP + protein L-histidine = ADP + protein N-phospho-L-histidine.</text>
        <dbReference type="EC" id="2.7.13.3"/>
    </reaction>
</comment>
<dbReference type="InterPro" id="IPR036890">
    <property type="entry name" value="HATPase_C_sf"/>
</dbReference>
<dbReference type="RefSeq" id="WP_232136082.1">
    <property type="nucleotide sequence ID" value="NZ_CP089507.1"/>
</dbReference>
<dbReference type="InterPro" id="IPR003594">
    <property type="entry name" value="HATPase_dom"/>
</dbReference>
<keyword evidence="5" id="KW-0808">Transferase</keyword>
<dbReference type="SMART" id="SM00387">
    <property type="entry name" value="HATPase_c"/>
    <property type="match status" value="1"/>
</dbReference>
<evidence type="ECO:0000256" key="10">
    <source>
        <dbReference type="ARBA" id="ARBA00023136"/>
    </source>
</evidence>
<dbReference type="Gene3D" id="3.30.565.10">
    <property type="entry name" value="Histidine kinase-like ATPase, C-terminal domain"/>
    <property type="match status" value="1"/>
</dbReference>
<dbReference type="GO" id="GO:0016301">
    <property type="term" value="F:kinase activity"/>
    <property type="evidence" value="ECO:0007669"/>
    <property type="project" value="UniProtKB-KW"/>
</dbReference>
<evidence type="ECO:0000256" key="5">
    <source>
        <dbReference type="ARBA" id="ARBA00022679"/>
    </source>
</evidence>
<keyword evidence="14" id="KW-1185">Reference proteome</keyword>
<gene>
    <name evidence="13" type="ORF">LTT95_09295</name>
</gene>
<keyword evidence="8" id="KW-1133">Transmembrane helix</keyword>
<evidence type="ECO:0000259" key="12">
    <source>
        <dbReference type="PROSITE" id="PS50885"/>
    </source>
</evidence>
<reference evidence="13" key="2">
    <citation type="journal article" date="2022" name="Syst. Appl. Microbiol.">
        <title>Physiological and genomic characterisation of Luteimonas fraxinea sp. nov., a bacterial species associated with trees tolerant to ash dieback.</title>
        <authorList>
            <person name="Ulrich K."/>
            <person name="Becker R."/>
            <person name="Behrendt U."/>
            <person name="Kube M."/>
            <person name="Schneck V."/>
            <person name="Ulrich A."/>
        </authorList>
    </citation>
    <scope>NUCLEOTIDE SEQUENCE</scope>
    <source>
        <strain evidence="13">A1P009</strain>
    </source>
</reference>
<keyword evidence="7 13" id="KW-0418">Kinase</keyword>
<accession>A0ABS8UC90</accession>
<dbReference type="InterPro" id="IPR003660">
    <property type="entry name" value="HAMP_dom"/>
</dbReference>
<evidence type="ECO:0000256" key="4">
    <source>
        <dbReference type="ARBA" id="ARBA00022553"/>
    </source>
</evidence>
<reference evidence="13" key="1">
    <citation type="submission" date="2021-12" db="EMBL/GenBank/DDBJ databases">
        <authorList>
            <person name="Ulrich A."/>
        </authorList>
    </citation>
    <scope>NUCLEOTIDE SEQUENCE</scope>
    <source>
        <strain evidence="13">A1P009</strain>
    </source>
</reference>
<dbReference type="InterPro" id="IPR004358">
    <property type="entry name" value="Sig_transdc_His_kin-like_C"/>
</dbReference>
<evidence type="ECO:0000313" key="13">
    <source>
        <dbReference type="EMBL" id="MCD9097131.1"/>
    </source>
</evidence>
<dbReference type="PROSITE" id="PS50885">
    <property type="entry name" value="HAMP"/>
    <property type="match status" value="1"/>
</dbReference>
<evidence type="ECO:0000259" key="11">
    <source>
        <dbReference type="PROSITE" id="PS50109"/>
    </source>
</evidence>
<dbReference type="InterPro" id="IPR050428">
    <property type="entry name" value="TCS_sensor_his_kinase"/>
</dbReference>
<organism evidence="13 14">
    <name type="scientific">Luteimonas fraxinea</name>
    <dbReference type="NCBI Taxonomy" id="2901869"/>
    <lineage>
        <taxon>Bacteria</taxon>
        <taxon>Pseudomonadati</taxon>
        <taxon>Pseudomonadota</taxon>
        <taxon>Gammaproteobacteria</taxon>
        <taxon>Lysobacterales</taxon>
        <taxon>Lysobacteraceae</taxon>
        <taxon>Luteimonas</taxon>
    </lineage>
</organism>
<dbReference type="EMBL" id="JAJQKU010000002">
    <property type="protein sequence ID" value="MCD9097131.1"/>
    <property type="molecule type" value="Genomic_DNA"/>
</dbReference>
<evidence type="ECO:0000256" key="6">
    <source>
        <dbReference type="ARBA" id="ARBA00022692"/>
    </source>
</evidence>
<keyword evidence="4" id="KW-0597">Phosphoprotein</keyword>
<dbReference type="PROSITE" id="PS50109">
    <property type="entry name" value="HIS_KIN"/>
    <property type="match status" value="1"/>
</dbReference>
<keyword evidence="9" id="KW-0902">Two-component regulatory system</keyword>
<evidence type="ECO:0000256" key="2">
    <source>
        <dbReference type="ARBA" id="ARBA00004370"/>
    </source>
</evidence>
<dbReference type="InterPro" id="IPR005467">
    <property type="entry name" value="His_kinase_dom"/>
</dbReference>
<evidence type="ECO:0000256" key="1">
    <source>
        <dbReference type="ARBA" id="ARBA00000085"/>
    </source>
</evidence>
<comment type="caution">
    <text evidence="13">The sequence shown here is derived from an EMBL/GenBank/DDBJ whole genome shotgun (WGS) entry which is preliminary data.</text>
</comment>
<name>A0ABS8UC90_9GAMM</name>
<dbReference type="Pfam" id="PF02518">
    <property type="entry name" value="HATPase_c"/>
    <property type="match status" value="1"/>
</dbReference>
<dbReference type="Gene3D" id="1.10.287.130">
    <property type="match status" value="1"/>
</dbReference>
<keyword evidence="10" id="KW-0472">Membrane</keyword>
<feature type="domain" description="Histidine kinase" evidence="11">
    <location>
        <begin position="247"/>
        <end position="441"/>
    </location>
</feature>
<dbReference type="EC" id="2.7.13.3" evidence="3"/>
<feature type="domain" description="HAMP" evidence="12">
    <location>
        <begin position="187"/>
        <end position="239"/>
    </location>
</feature>
<evidence type="ECO:0000313" key="14">
    <source>
        <dbReference type="Proteomes" id="UP001430360"/>
    </source>
</evidence>
<proteinExistence type="predicted"/>
<dbReference type="PRINTS" id="PR00344">
    <property type="entry name" value="BCTRLSENSOR"/>
</dbReference>
<evidence type="ECO:0000256" key="7">
    <source>
        <dbReference type="ARBA" id="ARBA00022777"/>
    </source>
</evidence>